<proteinExistence type="inferred from homology"/>
<feature type="domain" description="Phosphoesterase HXTX" evidence="3">
    <location>
        <begin position="99"/>
        <end position="177"/>
    </location>
</feature>
<dbReference type="HAMAP" id="MF_01940">
    <property type="entry name" value="RNA_CPDase"/>
    <property type="match status" value="1"/>
</dbReference>
<dbReference type="Pfam" id="PF02834">
    <property type="entry name" value="LigT_PEase"/>
    <property type="match status" value="2"/>
</dbReference>
<reference evidence="4 5" key="1">
    <citation type="submission" date="2014-09" db="EMBL/GenBank/DDBJ databases">
        <title>Draft Genome Sequence of Draconibacterium sp. JN14CK-3.</title>
        <authorList>
            <person name="Dong C."/>
            <person name="Lai Q."/>
            <person name="Shao Z."/>
        </authorList>
    </citation>
    <scope>NUCLEOTIDE SEQUENCE [LARGE SCALE GENOMIC DNA]</scope>
    <source>
        <strain evidence="4 5">JN14CK-3</strain>
    </source>
</reference>
<dbReference type="EC" id="3.1.4.58" evidence="2"/>
<dbReference type="Proteomes" id="UP000032544">
    <property type="component" value="Unassembled WGS sequence"/>
</dbReference>
<dbReference type="STRING" id="1544798.LH29_18540"/>
<name>A0A0D8J7Q1_9BACT</name>
<dbReference type="InterPro" id="IPR009097">
    <property type="entry name" value="Cyclic_Pdiesterase"/>
</dbReference>
<dbReference type="PATRIC" id="fig|1544798.3.peg.3876"/>
<feature type="short sequence motif" description="HXTX 1" evidence="2">
    <location>
        <begin position="44"/>
        <end position="47"/>
    </location>
</feature>
<dbReference type="GO" id="GO:0004113">
    <property type="term" value="F:2',3'-cyclic-nucleotide 3'-phosphodiesterase activity"/>
    <property type="evidence" value="ECO:0007669"/>
    <property type="project" value="InterPro"/>
</dbReference>
<dbReference type="EMBL" id="JRHC01000005">
    <property type="protein sequence ID" value="KJF42546.1"/>
    <property type="molecule type" value="Genomic_DNA"/>
</dbReference>
<comment type="caution">
    <text evidence="4">The sequence shown here is derived from an EMBL/GenBank/DDBJ whole genome shotgun (WGS) entry which is preliminary data.</text>
</comment>
<comment type="similarity">
    <text evidence="2">Belongs to the 2H phosphoesterase superfamily. ThpR family.</text>
</comment>
<feature type="active site" description="Proton donor" evidence="2">
    <location>
        <position position="44"/>
    </location>
</feature>
<dbReference type="GO" id="GO:0008664">
    <property type="term" value="F:RNA 2',3'-cyclic 3'-phosphodiesterase activity"/>
    <property type="evidence" value="ECO:0007669"/>
    <property type="project" value="UniProtKB-EC"/>
</dbReference>
<feature type="active site" description="Proton acceptor" evidence="2">
    <location>
        <position position="130"/>
    </location>
</feature>
<organism evidence="4 5">
    <name type="scientific">Draconibacterium sediminis</name>
    <dbReference type="NCBI Taxonomy" id="1544798"/>
    <lineage>
        <taxon>Bacteria</taxon>
        <taxon>Pseudomonadati</taxon>
        <taxon>Bacteroidota</taxon>
        <taxon>Bacteroidia</taxon>
        <taxon>Marinilabiliales</taxon>
        <taxon>Prolixibacteraceae</taxon>
        <taxon>Draconibacterium</taxon>
    </lineage>
</organism>
<accession>A0A0D8J7Q1</accession>
<dbReference type="OrthoDB" id="9789350at2"/>
<comment type="catalytic activity">
    <reaction evidence="2">
        <text>a 3'-end 2',3'-cyclophospho-ribonucleotide-RNA + H2O = a 3'-end 2'-phospho-ribonucleotide-RNA + H(+)</text>
        <dbReference type="Rhea" id="RHEA:11828"/>
        <dbReference type="Rhea" id="RHEA-COMP:10464"/>
        <dbReference type="Rhea" id="RHEA-COMP:17353"/>
        <dbReference type="ChEBI" id="CHEBI:15377"/>
        <dbReference type="ChEBI" id="CHEBI:15378"/>
        <dbReference type="ChEBI" id="CHEBI:83064"/>
        <dbReference type="ChEBI" id="CHEBI:173113"/>
        <dbReference type="EC" id="3.1.4.58"/>
    </reaction>
</comment>
<dbReference type="InterPro" id="IPR014051">
    <property type="entry name" value="Phosphoesterase_HXTX"/>
</dbReference>
<feature type="short sequence motif" description="HXTX 2" evidence="2">
    <location>
        <begin position="130"/>
        <end position="133"/>
    </location>
</feature>
<protein>
    <recommendedName>
        <fullName evidence="2">RNA 2',3'-cyclic phosphodiesterase</fullName>
        <shortName evidence="2">RNA 2',3'-CPDase</shortName>
        <ecNumber evidence="2">3.1.4.58</ecNumber>
    </recommendedName>
</protein>
<dbReference type="Gene3D" id="3.90.1140.10">
    <property type="entry name" value="Cyclic phosphodiesterase"/>
    <property type="match status" value="1"/>
</dbReference>
<sequence>MRDHIRTFIAVKIVPNENVLKLLQHFKNQFSSDRINWVDTESFHLTLRFIGNTTRGQLYELVDRLEELFSEKPKFELTLKGTGYFKSKNQPRVLFIKLNESEELLQLVPEIEEQVSACGFDSEQKAFRPHLTLGRIKSVENRSRFFSLLDEMPMAEYQKIEVKEIILFQSILKQTGPEYRPIKTFPLK</sequence>
<evidence type="ECO:0000313" key="5">
    <source>
        <dbReference type="Proteomes" id="UP000032544"/>
    </source>
</evidence>
<gene>
    <name evidence="4" type="ORF">LH29_18540</name>
</gene>
<evidence type="ECO:0000256" key="1">
    <source>
        <dbReference type="ARBA" id="ARBA00022801"/>
    </source>
</evidence>
<dbReference type="SUPFAM" id="SSF55144">
    <property type="entry name" value="LigT-like"/>
    <property type="match status" value="1"/>
</dbReference>
<dbReference type="RefSeq" id="WP_045032331.1">
    <property type="nucleotide sequence ID" value="NZ_JRHC01000005.1"/>
</dbReference>
<dbReference type="InterPro" id="IPR004175">
    <property type="entry name" value="RNA_CPDase"/>
</dbReference>
<dbReference type="NCBIfam" id="TIGR02258">
    <property type="entry name" value="2_5_ligase"/>
    <property type="match status" value="1"/>
</dbReference>
<evidence type="ECO:0000256" key="2">
    <source>
        <dbReference type="HAMAP-Rule" id="MF_01940"/>
    </source>
</evidence>
<evidence type="ECO:0000259" key="3">
    <source>
        <dbReference type="Pfam" id="PF02834"/>
    </source>
</evidence>
<dbReference type="AlphaFoldDB" id="A0A0D8J7Q1"/>
<keyword evidence="5" id="KW-1185">Reference proteome</keyword>
<evidence type="ECO:0000313" key="4">
    <source>
        <dbReference type="EMBL" id="KJF42546.1"/>
    </source>
</evidence>
<dbReference type="PANTHER" id="PTHR35561:SF1">
    <property type="entry name" value="RNA 2',3'-CYCLIC PHOSPHODIESTERASE"/>
    <property type="match status" value="1"/>
</dbReference>
<dbReference type="PANTHER" id="PTHR35561">
    <property type="entry name" value="RNA 2',3'-CYCLIC PHOSPHODIESTERASE"/>
    <property type="match status" value="1"/>
</dbReference>
<comment type="function">
    <text evidence="2">Hydrolyzes RNA 2',3'-cyclic phosphodiester to an RNA 2'-phosphomonoester.</text>
</comment>
<feature type="domain" description="Phosphoesterase HXTX" evidence="3">
    <location>
        <begin position="16"/>
        <end position="94"/>
    </location>
</feature>
<keyword evidence="1 2" id="KW-0378">Hydrolase</keyword>